<feature type="domain" description="ABC transmembrane type-1" evidence="8">
    <location>
        <begin position="56"/>
        <end position="274"/>
    </location>
</feature>
<reference evidence="10" key="1">
    <citation type="submission" date="2015-07" db="EMBL/GenBank/DDBJ databases">
        <title>Complete genome sequence and phylogenetic analysis of Limnochorda pilosa.</title>
        <authorList>
            <person name="Watanabe M."/>
            <person name="Kojima H."/>
            <person name="Fukui M."/>
        </authorList>
    </citation>
    <scope>NUCLEOTIDE SEQUENCE [LARGE SCALE GENOMIC DNA]</scope>
    <source>
        <strain evidence="10">HC45</strain>
    </source>
</reference>
<comment type="similarity">
    <text evidence="7">Belongs to the binding-protein-dependent transport system permease family.</text>
</comment>
<dbReference type="EMBL" id="AP014924">
    <property type="protein sequence ID" value="BAS27815.1"/>
    <property type="molecule type" value="Genomic_DNA"/>
</dbReference>
<evidence type="ECO:0000256" key="1">
    <source>
        <dbReference type="ARBA" id="ARBA00004651"/>
    </source>
</evidence>
<dbReference type="KEGG" id="lpil:LIP_1974"/>
<keyword evidence="2 7" id="KW-0813">Transport</keyword>
<evidence type="ECO:0000313" key="10">
    <source>
        <dbReference type="Proteomes" id="UP000065807"/>
    </source>
</evidence>
<sequence>MLTPALLYVIVLVGIPFVLALVLSLSQASAGSLSFSFVGLKNFARVIHDPIFRRALSNTLLFTVVSQLLVVILATTLALVLNSEFRGKRLVRFLILMPWAAPIALASMAWTWIFDSTFSVINWTLRAVGLMGPGQWFYWFGDPTLATIAIVTVHVWRMLPFATVVLLAGMTSLPKDVEEAAVVDGAGFWRRLFHVDVPLLLPVVTVAVLFGVVFTATDLGVVYLLTRGGPYNTTHVLASYAFQQGILGADLGQGAAIAVFLFPLLVLVAIGMLRVARGSEVGQS</sequence>
<evidence type="ECO:0000256" key="5">
    <source>
        <dbReference type="ARBA" id="ARBA00022989"/>
    </source>
</evidence>
<feature type="transmembrane region" description="Helical" evidence="7">
    <location>
        <begin position="136"/>
        <end position="156"/>
    </location>
</feature>
<name>A0A0K2SL38_LIMPI</name>
<evidence type="ECO:0000256" key="2">
    <source>
        <dbReference type="ARBA" id="ARBA00022448"/>
    </source>
</evidence>
<protein>
    <submittedName>
        <fullName evidence="9">ABC transporter permease</fullName>
    </submittedName>
</protein>
<comment type="subcellular location">
    <subcellularLocation>
        <location evidence="1 7">Cell membrane</location>
        <topology evidence="1 7">Multi-pass membrane protein</topology>
    </subcellularLocation>
</comment>
<proteinExistence type="inferred from homology"/>
<dbReference type="PANTHER" id="PTHR43005:SF1">
    <property type="entry name" value="SPERMIDINE_PUTRESCINE TRANSPORT SYSTEM PERMEASE PROTEIN"/>
    <property type="match status" value="1"/>
</dbReference>
<keyword evidence="10" id="KW-1185">Reference proteome</keyword>
<evidence type="ECO:0000256" key="3">
    <source>
        <dbReference type="ARBA" id="ARBA00022475"/>
    </source>
</evidence>
<organism evidence="9 10">
    <name type="scientific">Limnochorda pilosa</name>
    <dbReference type="NCBI Taxonomy" id="1555112"/>
    <lineage>
        <taxon>Bacteria</taxon>
        <taxon>Bacillati</taxon>
        <taxon>Bacillota</taxon>
        <taxon>Limnochordia</taxon>
        <taxon>Limnochordales</taxon>
        <taxon>Limnochordaceae</taxon>
        <taxon>Limnochorda</taxon>
    </lineage>
</organism>
<keyword evidence="5 7" id="KW-1133">Transmembrane helix</keyword>
<dbReference type="CDD" id="cd06261">
    <property type="entry name" value="TM_PBP2"/>
    <property type="match status" value="1"/>
</dbReference>
<dbReference type="AlphaFoldDB" id="A0A0K2SL38"/>
<evidence type="ECO:0000256" key="6">
    <source>
        <dbReference type="ARBA" id="ARBA00023136"/>
    </source>
</evidence>
<evidence type="ECO:0000313" key="9">
    <source>
        <dbReference type="EMBL" id="BAS27815.1"/>
    </source>
</evidence>
<dbReference type="PANTHER" id="PTHR43005">
    <property type="entry name" value="BLR7065 PROTEIN"/>
    <property type="match status" value="1"/>
</dbReference>
<dbReference type="InterPro" id="IPR000515">
    <property type="entry name" value="MetI-like"/>
</dbReference>
<evidence type="ECO:0000259" key="8">
    <source>
        <dbReference type="PROSITE" id="PS50928"/>
    </source>
</evidence>
<keyword evidence="6 7" id="KW-0472">Membrane</keyword>
<reference evidence="10" key="2">
    <citation type="journal article" date="2016" name="Int. J. Syst. Evol. Microbiol.">
        <title>Complete genome sequence and cell structure of Limnochorda pilosa, a Gram-negative spore-former within the phylum Firmicutes.</title>
        <authorList>
            <person name="Watanabe M."/>
            <person name="Kojima H."/>
            <person name="Fukui M."/>
        </authorList>
    </citation>
    <scope>NUCLEOTIDE SEQUENCE [LARGE SCALE GENOMIC DNA]</scope>
    <source>
        <strain evidence="10">HC45</strain>
    </source>
</reference>
<dbReference type="Proteomes" id="UP000065807">
    <property type="component" value="Chromosome"/>
</dbReference>
<dbReference type="GO" id="GO:0005886">
    <property type="term" value="C:plasma membrane"/>
    <property type="evidence" value="ECO:0007669"/>
    <property type="project" value="UniProtKB-SubCell"/>
</dbReference>
<keyword evidence="3" id="KW-1003">Cell membrane</keyword>
<keyword evidence="4 7" id="KW-0812">Transmembrane</keyword>
<feature type="transmembrane region" description="Helical" evidence="7">
    <location>
        <begin position="60"/>
        <end position="81"/>
    </location>
</feature>
<dbReference type="STRING" id="1555112.LIP_1974"/>
<evidence type="ECO:0000256" key="7">
    <source>
        <dbReference type="RuleBase" id="RU363032"/>
    </source>
</evidence>
<gene>
    <name evidence="9" type="ORF">LIP_1974</name>
</gene>
<evidence type="ECO:0000256" key="4">
    <source>
        <dbReference type="ARBA" id="ARBA00022692"/>
    </source>
</evidence>
<feature type="transmembrane region" description="Helical" evidence="7">
    <location>
        <begin position="255"/>
        <end position="276"/>
    </location>
</feature>
<dbReference type="Pfam" id="PF00528">
    <property type="entry name" value="BPD_transp_1"/>
    <property type="match status" value="1"/>
</dbReference>
<dbReference type="Gene3D" id="1.10.3720.10">
    <property type="entry name" value="MetI-like"/>
    <property type="match status" value="1"/>
</dbReference>
<feature type="transmembrane region" description="Helical" evidence="7">
    <location>
        <begin position="199"/>
        <end position="225"/>
    </location>
</feature>
<dbReference type="OrthoDB" id="9788108at2"/>
<dbReference type="SUPFAM" id="SSF161098">
    <property type="entry name" value="MetI-like"/>
    <property type="match status" value="1"/>
</dbReference>
<accession>A0A0K2SL38</accession>
<dbReference type="InterPro" id="IPR035906">
    <property type="entry name" value="MetI-like_sf"/>
</dbReference>
<dbReference type="PROSITE" id="PS50928">
    <property type="entry name" value="ABC_TM1"/>
    <property type="match status" value="1"/>
</dbReference>
<feature type="transmembrane region" description="Helical" evidence="7">
    <location>
        <begin position="93"/>
        <end position="113"/>
    </location>
</feature>
<dbReference type="GO" id="GO:0055085">
    <property type="term" value="P:transmembrane transport"/>
    <property type="evidence" value="ECO:0007669"/>
    <property type="project" value="InterPro"/>
</dbReference>